<dbReference type="Gene3D" id="1.10.150.650">
    <property type="match status" value="1"/>
</dbReference>
<organism evidence="2 3">
    <name type="scientific">Lampropedia aestuarii</name>
    <dbReference type="NCBI Taxonomy" id="2562762"/>
    <lineage>
        <taxon>Bacteria</taxon>
        <taxon>Pseudomonadati</taxon>
        <taxon>Pseudomonadota</taxon>
        <taxon>Betaproteobacteria</taxon>
        <taxon>Burkholderiales</taxon>
        <taxon>Comamonadaceae</taxon>
        <taxon>Lampropedia</taxon>
    </lineage>
</organism>
<dbReference type="CDD" id="cd07438">
    <property type="entry name" value="PHP_HisPPase_AMP"/>
    <property type="match status" value="1"/>
</dbReference>
<feature type="domain" description="Polymerase/histidinol phosphatase N-terminal" evidence="1">
    <location>
        <begin position="4"/>
        <end position="69"/>
    </location>
</feature>
<gene>
    <name evidence="2" type="ORF">E8K88_13145</name>
</gene>
<dbReference type="OrthoDB" id="9804333at2"/>
<dbReference type="Proteomes" id="UP000306236">
    <property type="component" value="Unassembled WGS sequence"/>
</dbReference>
<protein>
    <submittedName>
        <fullName evidence="2">PHP domain-containing protein</fullName>
    </submittedName>
</protein>
<dbReference type="SUPFAM" id="SSF89550">
    <property type="entry name" value="PHP domain-like"/>
    <property type="match status" value="1"/>
</dbReference>
<proteinExistence type="predicted"/>
<sequence length="281" mass="30324">MPNADLHCHSTASDGVLEPRMLALRAHHNGVQIWSLTDHDTLQGQLEAATAATELGIDYVSGVEISTLFAGRTIHIVGLGFDVTDIGLNRLLDDNRALRDERAKLMAQKLETQGFTGVLEGALRVAGSPTNLARPHFARYLVESGQADTVQGVFERWLGDGKSCFIATDWVSMGAAIAAIRAAGGTAVLAHPLAYGLKPWELDVLLTAFQQAGGEAIEVVSGARLSRSEIEQLASTAVEMQFTASRGSDFHQPEEGDGDLGLVPNLPRQLRPVWHKWLTKK</sequence>
<evidence type="ECO:0000259" key="1">
    <source>
        <dbReference type="SMART" id="SM00481"/>
    </source>
</evidence>
<name>A0A4S5BR66_9BURK</name>
<dbReference type="InterPro" id="IPR016195">
    <property type="entry name" value="Pol/histidinol_Pase-like"/>
</dbReference>
<accession>A0A4S5BR66</accession>
<dbReference type="PANTHER" id="PTHR42924">
    <property type="entry name" value="EXONUCLEASE"/>
    <property type="match status" value="1"/>
</dbReference>
<dbReference type="InterPro" id="IPR003141">
    <property type="entry name" value="Pol/His_phosphatase_N"/>
</dbReference>
<dbReference type="PANTHER" id="PTHR42924:SF3">
    <property type="entry name" value="POLYMERASE_HISTIDINOL PHOSPHATASE N-TERMINAL DOMAIN-CONTAINING PROTEIN"/>
    <property type="match status" value="1"/>
</dbReference>
<evidence type="ECO:0000313" key="3">
    <source>
        <dbReference type="Proteomes" id="UP000306236"/>
    </source>
</evidence>
<dbReference type="InterPro" id="IPR004013">
    <property type="entry name" value="PHP_dom"/>
</dbReference>
<dbReference type="Pfam" id="PF02811">
    <property type="entry name" value="PHP"/>
    <property type="match status" value="1"/>
</dbReference>
<evidence type="ECO:0000313" key="2">
    <source>
        <dbReference type="EMBL" id="THJ32196.1"/>
    </source>
</evidence>
<comment type="caution">
    <text evidence="2">The sequence shown here is derived from an EMBL/GenBank/DDBJ whole genome shotgun (WGS) entry which is preliminary data.</text>
</comment>
<dbReference type="GO" id="GO:0004534">
    <property type="term" value="F:5'-3' RNA exonuclease activity"/>
    <property type="evidence" value="ECO:0007669"/>
    <property type="project" value="TreeGrafter"/>
</dbReference>
<dbReference type="AlphaFoldDB" id="A0A4S5BR66"/>
<reference evidence="2 3" key="1">
    <citation type="submission" date="2019-04" db="EMBL/GenBank/DDBJ databases">
        <title>Lampropedia sp YIM MLB12 draf genome.</title>
        <authorList>
            <person name="Wang Y.-X."/>
        </authorList>
    </citation>
    <scope>NUCLEOTIDE SEQUENCE [LARGE SCALE GENOMIC DNA]</scope>
    <source>
        <strain evidence="2 3">YIM MLB12</strain>
    </source>
</reference>
<dbReference type="Gene3D" id="3.20.20.140">
    <property type="entry name" value="Metal-dependent hydrolases"/>
    <property type="match status" value="1"/>
</dbReference>
<dbReference type="InterPro" id="IPR052018">
    <property type="entry name" value="PHP_domain"/>
</dbReference>
<dbReference type="GO" id="GO:0035312">
    <property type="term" value="F:5'-3' DNA exonuclease activity"/>
    <property type="evidence" value="ECO:0007669"/>
    <property type="project" value="TreeGrafter"/>
</dbReference>
<keyword evidence="3" id="KW-1185">Reference proteome</keyword>
<dbReference type="SMART" id="SM00481">
    <property type="entry name" value="POLIIIAc"/>
    <property type="match status" value="1"/>
</dbReference>
<dbReference type="EMBL" id="SSWX01000017">
    <property type="protein sequence ID" value="THJ32196.1"/>
    <property type="molecule type" value="Genomic_DNA"/>
</dbReference>